<feature type="signal peptide" evidence="1">
    <location>
        <begin position="1"/>
        <end position="23"/>
    </location>
</feature>
<evidence type="ECO:0000313" key="2">
    <source>
        <dbReference type="EMBL" id="OWJ67303.1"/>
    </source>
</evidence>
<dbReference type="EMBL" id="NHON01000014">
    <property type="protein sequence ID" value="OWJ67303.1"/>
    <property type="molecule type" value="Genomic_DNA"/>
</dbReference>
<protein>
    <submittedName>
        <fullName evidence="2">Uncharacterized protein</fullName>
    </submittedName>
</protein>
<proteinExistence type="predicted"/>
<feature type="chain" id="PRO_5012916721" evidence="1">
    <location>
        <begin position="24"/>
        <end position="162"/>
    </location>
</feature>
<evidence type="ECO:0000256" key="1">
    <source>
        <dbReference type="SAM" id="SignalP"/>
    </source>
</evidence>
<keyword evidence="3" id="KW-1185">Reference proteome</keyword>
<name>A0A211ZPU4_9PROT</name>
<dbReference type="Proteomes" id="UP000196655">
    <property type="component" value="Unassembled WGS sequence"/>
</dbReference>
<evidence type="ECO:0000313" key="3">
    <source>
        <dbReference type="Proteomes" id="UP000196655"/>
    </source>
</evidence>
<dbReference type="RefSeq" id="WP_088150854.1">
    <property type="nucleotide sequence ID" value="NZ_NHON01000014.1"/>
</dbReference>
<keyword evidence="1" id="KW-0732">Signal</keyword>
<sequence>MRLLTGLAPLLIAACVGAGGAHAAPIGTEARLVEALTGLSAADRATASGHGAALLRENFASGDNSCVPPGNPVLSFDQLCHWSAPGAGADDESGWPDLFVGIAGGRIVGLALPHDRDKVGGDWSCRPMAGQSDIRFCFPADVPAPQQDRWAEEWTTFLNAAG</sequence>
<dbReference type="OrthoDB" id="8444964at2"/>
<organism evidence="2 3">
    <name type="scientific">Inquilinus limosus</name>
    <dbReference type="NCBI Taxonomy" id="171674"/>
    <lineage>
        <taxon>Bacteria</taxon>
        <taxon>Pseudomonadati</taxon>
        <taxon>Pseudomonadota</taxon>
        <taxon>Alphaproteobacteria</taxon>
        <taxon>Rhodospirillales</taxon>
        <taxon>Rhodospirillaceae</taxon>
        <taxon>Inquilinus</taxon>
    </lineage>
</organism>
<dbReference type="PROSITE" id="PS51257">
    <property type="entry name" value="PROKAR_LIPOPROTEIN"/>
    <property type="match status" value="1"/>
</dbReference>
<dbReference type="AlphaFoldDB" id="A0A211ZPU4"/>
<gene>
    <name evidence="2" type="ORF">BWR60_09925</name>
</gene>
<reference evidence="3" key="1">
    <citation type="submission" date="2017-05" db="EMBL/GenBank/DDBJ databases">
        <authorList>
            <person name="Macchi M."/>
            <person name="Festa S."/>
            <person name="Coppotelli B.M."/>
            <person name="Morelli I.S."/>
        </authorList>
    </citation>
    <scope>NUCLEOTIDE SEQUENCE [LARGE SCALE GENOMIC DNA]</scope>
    <source>
        <strain evidence="3">I</strain>
    </source>
</reference>
<comment type="caution">
    <text evidence="2">The sequence shown here is derived from an EMBL/GenBank/DDBJ whole genome shotgun (WGS) entry which is preliminary data.</text>
</comment>
<accession>A0A211ZPU4</accession>